<dbReference type="InterPro" id="IPR007337">
    <property type="entry name" value="RelB/DinJ"/>
</dbReference>
<evidence type="ECO:0000256" key="6">
    <source>
        <dbReference type="ARBA" id="ARBA00022840"/>
    </source>
</evidence>
<dbReference type="GO" id="GO:0046872">
    <property type="term" value="F:metal ion binding"/>
    <property type="evidence" value="ECO:0007669"/>
    <property type="project" value="UniProtKB-KW"/>
</dbReference>
<dbReference type="RefSeq" id="WP_289827611.1">
    <property type="nucleotide sequence ID" value="NZ_JAUEIR010000009.1"/>
</dbReference>
<keyword evidence="4" id="KW-0479">Metal-binding</keyword>
<accession>A0AAW7JTL8</accession>
<evidence type="ECO:0000256" key="4">
    <source>
        <dbReference type="ARBA" id="ARBA00022723"/>
    </source>
</evidence>
<evidence type="ECO:0000313" key="10">
    <source>
        <dbReference type="Proteomes" id="UP001168505"/>
    </source>
</evidence>
<comment type="cofactor">
    <cofactor evidence="1">
        <name>Mg(2+)</name>
        <dbReference type="ChEBI" id="CHEBI:18420"/>
    </cofactor>
</comment>
<dbReference type="GO" id="GO:0006355">
    <property type="term" value="P:regulation of DNA-templated transcription"/>
    <property type="evidence" value="ECO:0007669"/>
    <property type="project" value="InterPro"/>
</dbReference>
<dbReference type="GO" id="GO:0005524">
    <property type="term" value="F:ATP binding"/>
    <property type="evidence" value="ECO:0007669"/>
    <property type="project" value="UniProtKB-KW"/>
</dbReference>
<dbReference type="InterPro" id="IPR043519">
    <property type="entry name" value="NT_sf"/>
</dbReference>
<keyword evidence="3" id="KW-0548">Nucleotidyltransferase</keyword>
<protein>
    <submittedName>
        <fullName evidence="9">Type II toxin-antitoxin system RelB/DinJ family antitoxin</fullName>
    </submittedName>
</protein>
<dbReference type="PANTHER" id="PTHR33571">
    <property type="entry name" value="SSL8005 PROTEIN"/>
    <property type="match status" value="1"/>
</dbReference>
<evidence type="ECO:0000256" key="7">
    <source>
        <dbReference type="ARBA" id="ARBA00022842"/>
    </source>
</evidence>
<keyword evidence="7" id="KW-0460">Magnesium</keyword>
<evidence type="ECO:0000256" key="2">
    <source>
        <dbReference type="ARBA" id="ARBA00022679"/>
    </source>
</evidence>
<evidence type="ECO:0000259" key="8">
    <source>
        <dbReference type="Pfam" id="PF18765"/>
    </source>
</evidence>
<feature type="domain" description="Polymerase beta nucleotidyltransferase" evidence="8">
    <location>
        <begin position="81"/>
        <end position="165"/>
    </location>
</feature>
<dbReference type="Pfam" id="PF04221">
    <property type="entry name" value="RelB"/>
    <property type="match status" value="1"/>
</dbReference>
<keyword evidence="6" id="KW-0067">ATP-binding</keyword>
<reference evidence="9" key="2">
    <citation type="submission" date="2023-08" db="EMBL/GenBank/DDBJ databases">
        <title>Identification and characterization of horizontal gene transfer across gut microbiota members of farm animals based on homology search.</title>
        <authorList>
            <person name="Schwarzerova J."/>
            <person name="Nykrynova M."/>
            <person name="Jureckova K."/>
            <person name="Cejkova D."/>
            <person name="Rychlik I."/>
        </authorList>
    </citation>
    <scope>NUCLEOTIDE SEQUENCE</scope>
    <source>
        <strain evidence="9">15_COKtk</strain>
    </source>
</reference>
<gene>
    <name evidence="9" type="ORF">QVN40_10260</name>
</gene>
<dbReference type="PANTHER" id="PTHR33571:SF14">
    <property type="entry name" value="PROTEIN ADENYLYLTRANSFERASE MJ0435-RELATED"/>
    <property type="match status" value="1"/>
</dbReference>
<dbReference type="Gene3D" id="1.10.1220.10">
    <property type="entry name" value="Met repressor-like"/>
    <property type="match status" value="1"/>
</dbReference>
<dbReference type="EMBL" id="JAUEIR010000009">
    <property type="protein sequence ID" value="MDN0070074.1"/>
    <property type="molecule type" value="Genomic_DNA"/>
</dbReference>
<comment type="caution">
    <text evidence="9">The sequence shown here is derived from an EMBL/GenBank/DDBJ whole genome shotgun (WGS) entry which is preliminary data.</text>
</comment>
<dbReference type="GO" id="GO:0016779">
    <property type="term" value="F:nucleotidyltransferase activity"/>
    <property type="evidence" value="ECO:0007669"/>
    <property type="project" value="UniProtKB-KW"/>
</dbReference>
<evidence type="ECO:0000256" key="5">
    <source>
        <dbReference type="ARBA" id="ARBA00022741"/>
    </source>
</evidence>
<sequence>MSQSVLSVRMDSDTKAAFAAFCEEVGMSVSTAINLFARQTLRERRIPFEISTDPPRTRVAAQPAQRVLSRDEITVAVAQAAMRVPGISDVVLFGSYARGEARPDSDIDLRIAYDEGALTLFDLSEFLQDVQEATGKSVDIVSRHDLGNDDFARAIERDGVTIYERT</sequence>
<organism evidence="9 10">
    <name type="scientific">Collinsella ihumii</name>
    <dbReference type="NCBI Taxonomy" id="1720204"/>
    <lineage>
        <taxon>Bacteria</taxon>
        <taxon>Bacillati</taxon>
        <taxon>Actinomycetota</taxon>
        <taxon>Coriobacteriia</taxon>
        <taxon>Coriobacteriales</taxon>
        <taxon>Coriobacteriaceae</taxon>
        <taxon>Collinsella</taxon>
    </lineage>
</organism>
<dbReference type="SUPFAM" id="SSF81301">
    <property type="entry name" value="Nucleotidyltransferase"/>
    <property type="match status" value="1"/>
</dbReference>
<reference evidence="9" key="1">
    <citation type="submission" date="2023-06" db="EMBL/GenBank/DDBJ databases">
        <authorList>
            <person name="Zeman M."/>
            <person name="Kubasova T."/>
            <person name="Jahodarova E."/>
            <person name="Nykrynova M."/>
            <person name="Rychlik I."/>
        </authorList>
    </citation>
    <scope>NUCLEOTIDE SEQUENCE</scope>
    <source>
        <strain evidence="9">15_COKtk</strain>
    </source>
</reference>
<dbReference type="InterPro" id="IPR052038">
    <property type="entry name" value="Type-VII_TA_antitoxin"/>
</dbReference>
<dbReference type="NCBIfam" id="TIGR02384">
    <property type="entry name" value="RelB_DinJ"/>
    <property type="match status" value="1"/>
</dbReference>
<keyword evidence="5" id="KW-0547">Nucleotide-binding</keyword>
<evidence type="ECO:0000256" key="1">
    <source>
        <dbReference type="ARBA" id="ARBA00001946"/>
    </source>
</evidence>
<evidence type="ECO:0000313" key="9">
    <source>
        <dbReference type="EMBL" id="MDN0070074.1"/>
    </source>
</evidence>
<dbReference type="Pfam" id="PF18765">
    <property type="entry name" value="Polbeta"/>
    <property type="match status" value="1"/>
</dbReference>
<dbReference type="Proteomes" id="UP001168505">
    <property type="component" value="Unassembled WGS sequence"/>
</dbReference>
<dbReference type="InterPro" id="IPR013321">
    <property type="entry name" value="Arc_rbn_hlx_hlx"/>
</dbReference>
<dbReference type="AlphaFoldDB" id="A0AAW7JTL8"/>
<dbReference type="InterPro" id="IPR041633">
    <property type="entry name" value="Polbeta"/>
</dbReference>
<dbReference type="CDD" id="cd05403">
    <property type="entry name" value="NT_KNTase_like"/>
    <property type="match status" value="1"/>
</dbReference>
<dbReference type="Gene3D" id="3.30.460.10">
    <property type="entry name" value="Beta Polymerase, domain 2"/>
    <property type="match status" value="1"/>
</dbReference>
<keyword evidence="2" id="KW-0808">Transferase</keyword>
<evidence type="ECO:0000256" key="3">
    <source>
        <dbReference type="ARBA" id="ARBA00022695"/>
    </source>
</evidence>
<name>A0AAW7JTL8_9ACTN</name>
<proteinExistence type="predicted"/>